<dbReference type="InterPro" id="IPR050476">
    <property type="entry name" value="Insect_CytP450_Detox"/>
</dbReference>
<protein>
    <recommendedName>
        <fullName evidence="5">unspecific monooxygenase</fullName>
        <ecNumber evidence="5">1.14.14.1</ecNumber>
    </recommendedName>
</protein>
<dbReference type="CDD" id="cd11056">
    <property type="entry name" value="CYP6-like"/>
    <property type="match status" value="1"/>
</dbReference>
<comment type="subcellular location">
    <subcellularLocation>
        <location evidence="3">Endoplasmic reticulum membrane</location>
        <topology evidence="3">Peripheral membrane protein</topology>
    </subcellularLocation>
    <subcellularLocation>
        <location evidence="2">Microsome membrane</location>
        <topology evidence="2">Peripheral membrane protein</topology>
    </subcellularLocation>
</comment>
<evidence type="ECO:0000256" key="16">
    <source>
        <dbReference type="RuleBase" id="RU000461"/>
    </source>
</evidence>
<dbReference type="InterPro" id="IPR001128">
    <property type="entry name" value="Cyt_P450"/>
</dbReference>
<dbReference type="Pfam" id="PF00067">
    <property type="entry name" value="p450"/>
    <property type="match status" value="2"/>
</dbReference>
<evidence type="ECO:0000256" key="6">
    <source>
        <dbReference type="ARBA" id="ARBA00022617"/>
    </source>
</evidence>
<feature type="transmembrane region" description="Helical" evidence="17">
    <location>
        <begin position="215"/>
        <end position="240"/>
    </location>
</feature>
<dbReference type="PRINTS" id="PR00385">
    <property type="entry name" value="P450"/>
</dbReference>
<evidence type="ECO:0000256" key="5">
    <source>
        <dbReference type="ARBA" id="ARBA00012109"/>
    </source>
</evidence>
<dbReference type="PANTHER" id="PTHR24292">
    <property type="entry name" value="CYTOCHROME P450"/>
    <property type="match status" value="1"/>
</dbReference>
<keyword evidence="12 16" id="KW-0503">Monooxygenase</keyword>
<feature type="binding site" description="axial binding residue" evidence="15">
    <location>
        <position position="372"/>
    </location>
    <ligand>
        <name>heme</name>
        <dbReference type="ChEBI" id="CHEBI:30413"/>
    </ligand>
    <ligandPart>
        <name>Fe</name>
        <dbReference type="ChEBI" id="CHEBI:18248"/>
    </ligandPart>
</feature>
<name>A0A4C1X822_EUMVA</name>
<dbReference type="OrthoDB" id="2789670at2759"/>
<evidence type="ECO:0000256" key="15">
    <source>
        <dbReference type="PIRSR" id="PIRSR602401-1"/>
    </source>
</evidence>
<dbReference type="EMBL" id="BGZK01000734">
    <property type="protein sequence ID" value="GBP58407.1"/>
    <property type="molecule type" value="Genomic_DNA"/>
</dbReference>
<sequence length="430" mass="50092">MYLFKLPLCLQDMIVYFWLCVLLATLWIYLHKTYSYFKKHGVNHLPPVPIFGHVAKSLLRKEHTYDMLHRLYIAFPDDRFVGYFEFTNKLVIIRDPELLRLIGVKDFDYFTDHRSFGGDKDSFFGKSLFGLKGQKWRDMRSTLSPAFTGSKLRGMVPLMQDCSENLVQYLKSEAEKNDSTLTHESINDEKDAGFATAEESAIGKKVIKQVWEDDYLVAQAIIFFFGGFDTVSTAMVFLLYELAVNPDVQHRLREEIDGCHEMYEGKIEYDKINQLKYLDMVVSEALRKWPPFPFMDRICQKRYNIGRPNGKAPNDYYLQKGSVVGIPIWPIHHDPRYYPEPQRFDPERFSDENKNNIKPFTYLPFGIGPRNCIGSRFAITEIKAMTFDVLKHFELSPTPRTRIPVKLDNSSISLRIKGGHWLRFTPRVGA</sequence>
<dbReference type="InterPro" id="IPR017972">
    <property type="entry name" value="Cyt_P450_CS"/>
</dbReference>
<evidence type="ECO:0000256" key="8">
    <source>
        <dbReference type="ARBA" id="ARBA00022824"/>
    </source>
</evidence>
<evidence type="ECO:0000256" key="1">
    <source>
        <dbReference type="ARBA" id="ARBA00001971"/>
    </source>
</evidence>
<evidence type="ECO:0000256" key="17">
    <source>
        <dbReference type="SAM" id="Phobius"/>
    </source>
</evidence>
<keyword evidence="11 15" id="KW-0408">Iron</keyword>
<evidence type="ECO:0000256" key="10">
    <source>
        <dbReference type="ARBA" id="ARBA00023002"/>
    </source>
</evidence>
<evidence type="ECO:0000256" key="3">
    <source>
        <dbReference type="ARBA" id="ARBA00004406"/>
    </source>
</evidence>
<keyword evidence="9" id="KW-0492">Microsome</keyword>
<evidence type="ECO:0000313" key="19">
    <source>
        <dbReference type="Proteomes" id="UP000299102"/>
    </source>
</evidence>
<dbReference type="Gene3D" id="1.10.630.10">
    <property type="entry name" value="Cytochrome P450"/>
    <property type="match status" value="2"/>
</dbReference>
<gene>
    <name evidence="18" type="primary">CYP9E2</name>
    <name evidence="18" type="ORF">EVAR_39096_1</name>
</gene>
<evidence type="ECO:0000256" key="14">
    <source>
        <dbReference type="ARBA" id="ARBA00047827"/>
    </source>
</evidence>
<dbReference type="Proteomes" id="UP000299102">
    <property type="component" value="Unassembled WGS sequence"/>
</dbReference>
<dbReference type="PROSITE" id="PS00086">
    <property type="entry name" value="CYTOCHROME_P450"/>
    <property type="match status" value="1"/>
</dbReference>
<keyword evidence="17" id="KW-0812">Transmembrane</keyword>
<reference evidence="18 19" key="1">
    <citation type="journal article" date="2019" name="Commun. Biol.">
        <title>The bagworm genome reveals a unique fibroin gene that provides high tensile strength.</title>
        <authorList>
            <person name="Kono N."/>
            <person name="Nakamura H."/>
            <person name="Ohtoshi R."/>
            <person name="Tomita M."/>
            <person name="Numata K."/>
            <person name="Arakawa K."/>
        </authorList>
    </citation>
    <scope>NUCLEOTIDE SEQUENCE [LARGE SCALE GENOMIC DNA]</scope>
</reference>
<evidence type="ECO:0000313" key="18">
    <source>
        <dbReference type="EMBL" id="GBP58407.1"/>
    </source>
</evidence>
<evidence type="ECO:0000256" key="7">
    <source>
        <dbReference type="ARBA" id="ARBA00022723"/>
    </source>
</evidence>
<keyword evidence="10 16" id="KW-0560">Oxidoreductase</keyword>
<dbReference type="InterPro" id="IPR036396">
    <property type="entry name" value="Cyt_P450_sf"/>
</dbReference>
<dbReference type="GO" id="GO:0016712">
    <property type="term" value="F:oxidoreductase activity, acting on paired donors, with incorporation or reduction of molecular oxygen, reduced flavin or flavoprotein as one donor, and incorporation of one atom of oxygen"/>
    <property type="evidence" value="ECO:0007669"/>
    <property type="project" value="UniProtKB-EC"/>
</dbReference>
<evidence type="ECO:0000256" key="9">
    <source>
        <dbReference type="ARBA" id="ARBA00022848"/>
    </source>
</evidence>
<dbReference type="PRINTS" id="PR00463">
    <property type="entry name" value="EP450I"/>
</dbReference>
<dbReference type="EC" id="1.14.14.1" evidence="5"/>
<keyword evidence="13 17" id="KW-0472">Membrane</keyword>
<comment type="catalytic activity">
    <reaction evidence="14">
        <text>an organic molecule + reduced [NADPH--hemoprotein reductase] + O2 = an alcohol + oxidized [NADPH--hemoprotein reductase] + H2O + H(+)</text>
        <dbReference type="Rhea" id="RHEA:17149"/>
        <dbReference type="Rhea" id="RHEA-COMP:11964"/>
        <dbReference type="Rhea" id="RHEA-COMP:11965"/>
        <dbReference type="ChEBI" id="CHEBI:15377"/>
        <dbReference type="ChEBI" id="CHEBI:15378"/>
        <dbReference type="ChEBI" id="CHEBI:15379"/>
        <dbReference type="ChEBI" id="CHEBI:30879"/>
        <dbReference type="ChEBI" id="CHEBI:57618"/>
        <dbReference type="ChEBI" id="CHEBI:58210"/>
        <dbReference type="ChEBI" id="CHEBI:142491"/>
        <dbReference type="EC" id="1.14.14.1"/>
    </reaction>
</comment>
<comment type="cofactor">
    <cofactor evidence="1 15">
        <name>heme</name>
        <dbReference type="ChEBI" id="CHEBI:30413"/>
    </cofactor>
</comment>
<keyword evidence="19" id="KW-1185">Reference proteome</keyword>
<evidence type="ECO:0000256" key="13">
    <source>
        <dbReference type="ARBA" id="ARBA00023136"/>
    </source>
</evidence>
<evidence type="ECO:0000256" key="4">
    <source>
        <dbReference type="ARBA" id="ARBA00010617"/>
    </source>
</evidence>
<feature type="transmembrane region" description="Helical" evidence="17">
    <location>
        <begin position="13"/>
        <end position="30"/>
    </location>
</feature>
<dbReference type="GO" id="GO:0005789">
    <property type="term" value="C:endoplasmic reticulum membrane"/>
    <property type="evidence" value="ECO:0007669"/>
    <property type="project" value="UniProtKB-SubCell"/>
</dbReference>
<dbReference type="AlphaFoldDB" id="A0A4C1X822"/>
<comment type="similarity">
    <text evidence="4 16">Belongs to the cytochrome P450 family.</text>
</comment>
<dbReference type="PANTHER" id="PTHR24292:SF54">
    <property type="entry name" value="CYP9F3-RELATED"/>
    <property type="match status" value="1"/>
</dbReference>
<dbReference type="FunFam" id="1.10.630.10:FF:000182">
    <property type="entry name" value="Cytochrome P450 3A4"/>
    <property type="match status" value="1"/>
</dbReference>
<keyword evidence="17" id="KW-1133">Transmembrane helix</keyword>
<dbReference type="STRING" id="151549.A0A4C1X822"/>
<dbReference type="SUPFAM" id="SSF48264">
    <property type="entry name" value="Cytochrome P450"/>
    <property type="match status" value="1"/>
</dbReference>
<evidence type="ECO:0000256" key="12">
    <source>
        <dbReference type="ARBA" id="ARBA00023033"/>
    </source>
</evidence>
<dbReference type="InterPro" id="IPR002401">
    <property type="entry name" value="Cyt_P450_E_grp-I"/>
</dbReference>
<evidence type="ECO:0000256" key="11">
    <source>
        <dbReference type="ARBA" id="ARBA00023004"/>
    </source>
</evidence>
<dbReference type="GO" id="GO:0005506">
    <property type="term" value="F:iron ion binding"/>
    <property type="evidence" value="ECO:0007669"/>
    <property type="project" value="InterPro"/>
</dbReference>
<comment type="caution">
    <text evidence="18">The sequence shown here is derived from an EMBL/GenBank/DDBJ whole genome shotgun (WGS) entry which is preliminary data.</text>
</comment>
<evidence type="ECO:0000256" key="2">
    <source>
        <dbReference type="ARBA" id="ARBA00004174"/>
    </source>
</evidence>
<keyword evidence="8" id="KW-0256">Endoplasmic reticulum</keyword>
<proteinExistence type="inferred from homology"/>
<keyword evidence="6 15" id="KW-0349">Heme</keyword>
<keyword evidence="7 15" id="KW-0479">Metal-binding</keyword>
<organism evidence="18 19">
    <name type="scientific">Eumeta variegata</name>
    <name type="common">Bagworm moth</name>
    <name type="synonym">Eumeta japonica</name>
    <dbReference type="NCBI Taxonomy" id="151549"/>
    <lineage>
        <taxon>Eukaryota</taxon>
        <taxon>Metazoa</taxon>
        <taxon>Ecdysozoa</taxon>
        <taxon>Arthropoda</taxon>
        <taxon>Hexapoda</taxon>
        <taxon>Insecta</taxon>
        <taxon>Pterygota</taxon>
        <taxon>Neoptera</taxon>
        <taxon>Endopterygota</taxon>
        <taxon>Lepidoptera</taxon>
        <taxon>Glossata</taxon>
        <taxon>Ditrysia</taxon>
        <taxon>Tineoidea</taxon>
        <taxon>Psychidae</taxon>
        <taxon>Oiketicinae</taxon>
        <taxon>Eumeta</taxon>
    </lineage>
</organism>
<accession>A0A4C1X822</accession>
<dbReference type="GO" id="GO:0020037">
    <property type="term" value="F:heme binding"/>
    <property type="evidence" value="ECO:0007669"/>
    <property type="project" value="InterPro"/>
</dbReference>